<dbReference type="OrthoDB" id="6612291at2759"/>
<dbReference type="AlphaFoldDB" id="A0A9P6VK15"/>
<dbReference type="EMBL" id="VNKQ01000008">
    <property type="protein sequence ID" value="KAG0649072.1"/>
    <property type="molecule type" value="Genomic_DNA"/>
</dbReference>
<evidence type="ECO:0000313" key="10">
    <source>
        <dbReference type="Proteomes" id="UP000785200"/>
    </source>
</evidence>
<sequence length="459" mass="50174">MDLFTTSLRGKSLTRLLGVVGALAFTLQGYDQAVANGTTVALYEVGAALGALSCAFIGDILGRRRTVFYAGCVCIAGIIIQATPFSLGQLIAGRLITAHRGRLVLLEGLFAIAGVALATWIDFGFYYAQKTSVSWRFPIAFQGIFAITVVSLVNFLPESPRWLVKKDRTEEAGDDDAPTESTAVARDIANIRQSLLDDAEGTSGNPFAFTHNRHFHRTILALGVNLLAQMSGVNIITFYSDTIFEEQLGFSGTTARIISGCLQLWQVFAAGLGVLLIDRFGRRRLLIFSSAGMMVSQACLAGLQSDTTNKGASSASLLFFFTALFCFPIGFFLLPFMYAAEIAPLRIRSKVTAMSAGINWLFNFMIAEVTPIGFSTIGFRYYIIYAAINAFSVTVFYLFYPETKGRTLEEVDAIFAQSRNVFDPVKLARSLPFQEAVEAQTDAKTAEAEREKEGWEESV</sequence>
<feature type="transmembrane region" description="Helical" evidence="7">
    <location>
        <begin position="351"/>
        <end position="373"/>
    </location>
</feature>
<evidence type="ECO:0000259" key="8">
    <source>
        <dbReference type="PROSITE" id="PS50850"/>
    </source>
</evidence>
<keyword evidence="5 7" id="KW-0472">Membrane</keyword>
<evidence type="ECO:0000256" key="7">
    <source>
        <dbReference type="SAM" id="Phobius"/>
    </source>
</evidence>
<feature type="transmembrane region" description="Helical" evidence="7">
    <location>
        <begin position="285"/>
        <end position="303"/>
    </location>
</feature>
<dbReference type="InterPro" id="IPR020846">
    <property type="entry name" value="MFS_dom"/>
</dbReference>
<dbReference type="PROSITE" id="PS50850">
    <property type="entry name" value="MFS"/>
    <property type="match status" value="1"/>
</dbReference>
<feature type="region of interest" description="Disordered" evidence="6">
    <location>
        <begin position="440"/>
        <end position="459"/>
    </location>
</feature>
<evidence type="ECO:0000256" key="6">
    <source>
        <dbReference type="SAM" id="MobiDB-lite"/>
    </source>
</evidence>
<feature type="compositionally biased region" description="Basic and acidic residues" evidence="6">
    <location>
        <begin position="444"/>
        <end position="459"/>
    </location>
</feature>
<feature type="transmembrane region" description="Helical" evidence="7">
    <location>
        <begin position="104"/>
        <end position="127"/>
    </location>
</feature>
<dbReference type="PANTHER" id="PTHR48022">
    <property type="entry name" value="PLASTIDIC GLUCOSE TRANSPORTER 4"/>
    <property type="match status" value="1"/>
</dbReference>
<reference evidence="9" key="1">
    <citation type="submission" date="2019-07" db="EMBL/GenBank/DDBJ databases">
        <title>Hyphodiscus hymeniophilus genome sequencing and assembly.</title>
        <authorList>
            <person name="Kramer G."/>
            <person name="Nodwell J."/>
        </authorList>
    </citation>
    <scope>NUCLEOTIDE SEQUENCE</scope>
    <source>
        <strain evidence="9">ATCC 34498</strain>
    </source>
</reference>
<feature type="transmembrane region" description="Helical" evidence="7">
    <location>
        <begin position="12"/>
        <end position="30"/>
    </location>
</feature>
<proteinExistence type="inferred from homology"/>
<feature type="domain" description="Major facilitator superfamily (MFS) profile" evidence="8">
    <location>
        <begin position="1"/>
        <end position="404"/>
    </location>
</feature>
<feature type="transmembrane region" description="Helical" evidence="7">
    <location>
        <begin position="379"/>
        <end position="400"/>
    </location>
</feature>
<comment type="similarity">
    <text evidence="2">Belongs to the major facilitator superfamily. Sugar transporter (TC 2.A.1.1) family.</text>
</comment>
<dbReference type="InterPro" id="IPR005829">
    <property type="entry name" value="Sugar_transporter_CS"/>
</dbReference>
<feature type="transmembrane region" description="Helical" evidence="7">
    <location>
        <begin position="42"/>
        <end position="61"/>
    </location>
</feature>
<keyword evidence="3 7" id="KW-0812">Transmembrane</keyword>
<evidence type="ECO:0000256" key="2">
    <source>
        <dbReference type="ARBA" id="ARBA00010992"/>
    </source>
</evidence>
<evidence type="ECO:0000256" key="1">
    <source>
        <dbReference type="ARBA" id="ARBA00004141"/>
    </source>
</evidence>
<organism evidence="9 10">
    <name type="scientific">Hyphodiscus hymeniophilus</name>
    <dbReference type="NCBI Taxonomy" id="353542"/>
    <lineage>
        <taxon>Eukaryota</taxon>
        <taxon>Fungi</taxon>
        <taxon>Dikarya</taxon>
        <taxon>Ascomycota</taxon>
        <taxon>Pezizomycotina</taxon>
        <taxon>Leotiomycetes</taxon>
        <taxon>Helotiales</taxon>
        <taxon>Hyphodiscaceae</taxon>
        <taxon>Hyphodiscus</taxon>
    </lineage>
</organism>
<protein>
    <submittedName>
        <fullName evidence="9">Sugar transporter STL1</fullName>
    </submittedName>
</protein>
<comment type="caution">
    <text evidence="9">The sequence shown here is derived from an EMBL/GenBank/DDBJ whole genome shotgun (WGS) entry which is preliminary data.</text>
</comment>
<dbReference type="GO" id="GO:0005351">
    <property type="term" value="F:carbohydrate:proton symporter activity"/>
    <property type="evidence" value="ECO:0007669"/>
    <property type="project" value="TreeGrafter"/>
</dbReference>
<comment type="subcellular location">
    <subcellularLocation>
        <location evidence="1">Membrane</location>
        <topology evidence="1">Multi-pass membrane protein</topology>
    </subcellularLocation>
</comment>
<feature type="transmembrane region" description="Helical" evidence="7">
    <location>
        <begin position="315"/>
        <end position="339"/>
    </location>
</feature>
<keyword evidence="10" id="KW-1185">Reference proteome</keyword>
<evidence type="ECO:0000256" key="5">
    <source>
        <dbReference type="ARBA" id="ARBA00023136"/>
    </source>
</evidence>
<dbReference type="PANTHER" id="PTHR48022:SF45">
    <property type="entry name" value="MAJOR FACILITATOR SUPERFAMILY (MFS) PROFILE DOMAIN-CONTAINING PROTEIN-RELATED"/>
    <property type="match status" value="1"/>
</dbReference>
<dbReference type="Pfam" id="PF00083">
    <property type="entry name" value="Sugar_tr"/>
    <property type="match status" value="1"/>
</dbReference>
<dbReference type="Proteomes" id="UP000785200">
    <property type="component" value="Unassembled WGS sequence"/>
</dbReference>
<gene>
    <name evidence="9" type="ORF">D0Z07_4358</name>
</gene>
<evidence type="ECO:0000256" key="4">
    <source>
        <dbReference type="ARBA" id="ARBA00022989"/>
    </source>
</evidence>
<accession>A0A9P6VK15</accession>
<dbReference type="InterPro" id="IPR036259">
    <property type="entry name" value="MFS_trans_sf"/>
</dbReference>
<feature type="transmembrane region" description="Helical" evidence="7">
    <location>
        <begin position="257"/>
        <end position="278"/>
    </location>
</feature>
<feature type="transmembrane region" description="Helical" evidence="7">
    <location>
        <begin position="219"/>
        <end position="237"/>
    </location>
</feature>
<evidence type="ECO:0000256" key="3">
    <source>
        <dbReference type="ARBA" id="ARBA00022692"/>
    </source>
</evidence>
<dbReference type="Gene3D" id="1.20.1250.20">
    <property type="entry name" value="MFS general substrate transporter like domains"/>
    <property type="match status" value="1"/>
</dbReference>
<feature type="transmembrane region" description="Helical" evidence="7">
    <location>
        <begin position="139"/>
        <end position="156"/>
    </location>
</feature>
<dbReference type="PROSITE" id="PS00216">
    <property type="entry name" value="SUGAR_TRANSPORT_1"/>
    <property type="match status" value="1"/>
</dbReference>
<dbReference type="InterPro" id="IPR050360">
    <property type="entry name" value="MFS_Sugar_Transporters"/>
</dbReference>
<dbReference type="GO" id="GO:0016020">
    <property type="term" value="C:membrane"/>
    <property type="evidence" value="ECO:0007669"/>
    <property type="project" value="UniProtKB-SubCell"/>
</dbReference>
<dbReference type="SUPFAM" id="SSF103473">
    <property type="entry name" value="MFS general substrate transporter"/>
    <property type="match status" value="1"/>
</dbReference>
<keyword evidence="9" id="KW-0762">Sugar transport</keyword>
<evidence type="ECO:0000313" key="9">
    <source>
        <dbReference type="EMBL" id="KAG0649072.1"/>
    </source>
</evidence>
<keyword evidence="4 7" id="KW-1133">Transmembrane helix</keyword>
<keyword evidence="9" id="KW-0813">Transport</keyword>
<dbReference type="InterPro" id="IPR005828">
    <property type="entry name" value="MFS_sugar_transport-like"/>
</dbReference>
<name>A0A9P6VK15_9HELO</name>